<evidence type="ECO:0000256" key="8">
    <source>
        <dbReference type="ARBA" id="ARBA00031155"/>
    </source>
</evidence>
<evidence type="ECO:0000256" key="2">
    <source>
        <dbReference type="ARBA" id="ARBA00009881"/>
    </source>
</evidence>
<evidence type="ECO:0000313" key="10">
    <source>
        <dbReference type="EMBL" id="TDQ48049.1"/>
    </source>
</evidence>
<dbReference type="OrthoDB" id="9778912at2"/>
<dbReference type="InterPro" id="IPR004136">
    <property type="entry name" value="NMO"/>
</dbReference>
<dbReference type="CDD" id="cd04730">
    <property type="entry name" value="NPD_like"/>
    <property type="match status" value="1"/>
</dbReference>
<dbReference type="PANTHER" id="PTHR42747">
    <property type="entry name" value="NITRONATE MONOOXYGENASE-RELATED"/>
    <property type="match status" value="1"/>
</dbReference>
<dbReference type="Gene3D" id="3.20.20.70">
    <property type="entry name" value="Aldolase class I"/>
    <property type="match status" value="1"/>
</dbReference>
<comment type="caution">
    <text evidence="10">The sequence shown here is derived from an EMBL/GenBank/DDBJ whole genome shotgun (WGS) entry which is preliminary data.</text>
</comment>
<protein>
    <recommendedName>
        <fullName evidence="8">Propionate 3-nitronate monooxygenase</fullName>
    </recommendedName>
</protein>
<dbReference type="Proteomes" id="UP000295375">
    <property type="component" value="Unassembled WGS sequence"/>
</dbReference>
<keyword evidence="5" id="KW-0288">FMN</keyword>
<name>A0A4R6UQP8_9GAMM</name>
<evidence type="ECO:0000256" key="6">
    <source>
        <dbReference type="ARBA" id="ARBA00023002"/>
    </source>
</evidence>
<evidence type="ECO:0000256" key="5">
    <source>
        <dbReference type="ARBA" id="ARBA00022643"/>
    </source>
</evidence>
<proteinExistence type="inferred from homology"/>
<reference evidence="10 11" key="1">
    <citation type="submission" date="2019-03" db="EMBL/GenBank/DDBJ databases">
        <title>Genomic Encyclopedia of Type Strains, Phase IV (KMG-IV): sequencing the most valuable type-strain genomes for metagenomic binning, comparative biology and taxonomic classification.</title>
        <authorList>
            <person name="Goeker M."/>
        </authorList>
    </citation>
    <scope>NUCLEOTIDE SEQUENCE [LARGE SCALE GENOMIC DNA]</scope>
    <source>
        <strain evidence="10 11">DSM 103792</strain>
    </source>
</reference>
<sequence>MGWQQTALSKKLGLRYPIIQGPFGGGLSSTALAASVANAGGLGSFGAHHLAPAAIVELVSTLRQHTDKPFNINLWVSDHDPGALSMTVEAYQQHLRQMMPLYQRLDIEPPSQPDSFSHRFEEQVQAVLDARPPVFSFVYGIPSADIIEQCKRRDIFLLGTATTVKEALALQDAGVDAVVATGFEAGGHRVSFIDEAETVLTGTISLIPQVVDALHIPVIAAGGIADARGIAAALVLGAQGVQIGTAFLACNESATIAAHKALLRSGKVHNTVLSRRMTGRLARFIPNHALRELEALPQLPFPLQSWFYSPIKRASAARDDAEYFSLYASQSVSLIKHHQAAALLRDLVAGVDRIYSSM</sequence>
<dbReference type="GO" id="GO:0009636">
    <property type="term" value="P:response to toxic substance"/>
    <property type="evidence" value="ECO:0007669"/>
    <property type="project" value="UniProtKB-KW"/>
</dbReference>
<dbReference type="RefSeq" id="WP_133590471.1">
    <property type="nucleotide sequence ID" value="NZ_CP037953.1"/>
</dbReference>
<dbReference type="PANTHER" id="PTHR42747:SF3">
    <property type="entry name" value="NITRONATE MONOOXYGENASE-RELATED"/>
    <property type="match status" value="1"/>
</dbReference>
<dbReference type="EMBL" id="SNYM01000008">
    <property type="protein sequence ID" value="TDQ48049.1"/>
    <property type="molecule type" value="Genomic_DNA"/>
</dbReference>
<gene>
    <name evidence="10" type="ORF">EV696_10829</name>
</gene>
<accession>A0A4R6UQP8</accession>
<dbReference type="Pfam" id="PF03060">
    <property type="entry name" value="NMO"/>
    <property type="match status" value="1"/>
</dbReference>
<keyword evidence="7 10" id="KW-0503">Monooxygenase</keyword>
<organism evidence="10 11">
    <name type="scientific">Permianibacter aggregans</name>
    <dbReference type="NCBI Taxonomy" id="1510150"/>
    <lineage>
        <taxon>Bacteria</taxon>
        <taxon>Pseudomonadati</taxon>
        <taxon>Pseudomonadota</taxon>
        <taxon>Gammaproteobacteria</taxon>
        <taxon>Pseudomonadales</taxon>
        <taxon>Pseudomonadaceae</taxon>
        <taxon>Permianibacter</taxon>
    </lineage>
</organism>
<evidence type="ECO:0000256" key="4">
    <source>
        <dbReference type="ARBA" id="ARBA00022630"/>
    </source>
</evidence>
<evidence type="ECO:0000256" key="1">
    <source>
        <dbReference type="ARBA" id="ARBA00001917"/>
    </source>
</evidence>
<comment type="catalytic activity">
    <reaction evidence="9">
        <text>3 propionate 3-nitronate + 3 O2 + H2O = 3 3-oxopropanoate + 2 nitrate + nitrite + H2O2 + 3 H(+)</text>
        <dbReference type="Rhea" id="RHEA:57332"/>
        <dbReference type="ChEBI" id="CHEBI:15377"/>
        <dbReference type="ChEBI" id="CHEBI:15378"/>
        <dbReference type="ChEBI" id="CHEBI:15379"/>
        <dbReference type="ChEBI" id="CHEBI:16240"/>
        <dbReference type="ChEBI" id="CHEBI:16301"/>
        <dbReference type="ChEBI" id="CHEBI:17632"/>
        <dbReference type="ChEBI" id="CHEBI:33190"/>
        <dbReference type="ChEBI" id="CHEBI:136067"/>
    </reaction>
</comment>
<keyword evidence="6" id="KW-0560">Oxidoreductase</keyword>
<dbReference type="GO" id="GO:0018580">
    <property type="term" value="F:nitronate monooxygenase activity"/>
    <property type="evidence" value="ECO:0007669"/>
    <property type="project" value="InterPro"/>
</dbReference>
<keyword evidence="3" id="KW-0216">Detoxification</keyword>
<evidence type="ECO:0000256" key="3">
    <source>
        <dbReference type="ARBA" id="ARBA00022575"/>
    </source>
</evidence>
<dbReference type="SUPFAM" id="SSF51412">
    <property type="entry name" value="Inosine monophosphate dehydrogenase (IMPDH)"/>
    <property type="match status" value="1"/>
</dbReference>
<evidence type="ECO:0000256" key="7">
    <source>
        <dbReference type="ARBA" id="ARBA00023033"/>
    </source>
</evidence>
<comment type="cofactor">
    <cofactor evidence="1">
        <name>FMN</name>
        <dbReference type="ChEBI" id="CHEBI:58210"/>
    </cofactor>
</comment>
<keyword evidence="11" id="KW-1185">Reference proteome</keyword>
<dbReference type="AlphaFoldDB" id="A0A4R6UQP8"/>
<evidence type="ECO:0000256" key="9">
    <source>
        <dbReference type="ARBA" id="ARBA00049401"/>
    </source>
</evidence>
<evidence type="ECO:0000313" key="11">
    <source>
        <dbReference type="Proteomes" id="UP000295375"/>
    </source>
</evidence>
<comment type="similarity">
    <text evidence="2">Belongs to the nitronate monooxygenase family. NMO class I subfamily.</text>
</comment>
<keyword evidence="4" id="KW-0285">Flavoprotein</keyword>
<dbReference type="InterPro" id="IPR013785">
    <property type="entry name" value="Aldolase_TIM"/>
</dbReference>